<dbReference type="AlphaFoldDB" id="A0A0C3GKB3"/>
<dbReference type="PANTHER" id="PTHR37540:SF5">
    <property type="entry name" value="TRANSCRIPTION FACTOR DOMAIN-CONTAINING PROTEIN"/>
    <property type="match status" value="1"/>
</dbReference>
<sequence length="507" mass="56425">MQPRTTPPPLEPIFLFMTPNENSKQAVRSAAARSAHARARRARMLEYRDVDNAEAAGSQDTSVESSQVAISSGRQVAHRASTDLAGPILGYGRRDPFASLAIQCTPFENLLLDHYVNIVIPYSTTYYTPSAYRSPAEYCSNMNEHWIRFALTEPGMMNGIFLMSCRSLANLYNQKEYNVSALKYKQKCIEMVRHDIDRNQSISDLTIAKVLFLVSDEFHTGNIEGTRSHTEAIAKLVQIRGGLKALGLEGTLQDLVLWNDRMSTFYTGTRPNFMHAETFVGSATAKYLTPGFYHAATNGLFSKDMIQILDDICGAMLSAQTVDPTSAGPEIQLDFSSRLLVLSSDHRWPVSSHNYSLFEQCLCLGLMVFVKLALRSQTSGASYGPLLGSSYLAMRIQQFLEGLVAAEMEEAETGGRHAELLLWMAAMGAWADSQTPLAASERDEGQQEGQMLVLGTSLWRELVSELDINTLDDFIVHMSSFLWLDESCRPFASNLWESRSLVEILES</sequence>
<proteinExistence type="predicted"/>
<evidence type="ECO:0000313" key="2">
    <source>
        <dbReference type="EMBL" id="KIM96575.1"/>
    </source>
</evidence>
<dbReference type="OrthoDB" id="5620at2759"/>
<dbReference type="HOGENOM" id="CLU_515925_0_0_1"/>
<gene>
    <name evidence="2" type="ORF">OIDMADRAFT_58888</name>
</gene>
<evidence type="ECO:0008006" key="4">
    <source>
        <dbReference type="Google" id="ProtNLM"/>
    </source>
</evidence>
<dbReference type="InParanoid" id="A0A0C3GKB3"/>
<evidence type="ECO:0000256" key="1">
    <source>
        <dbReference type="SAM" id="MobiDB-lite"/>
    </source>
</evidence>
<accession>A0A0C3GKB3</accession>
<dbReference type="PANTHER" id="PTHR37540">
    <property type="entry name" value="TRANSCRIPTION FACTOR (ACR-2), PUTATIVE-RELATED-RELATED"/>
    <property type="match status" value="1"/>
</dbReference>
<reference evidence="2 3" key="1">
    <citation type="submission" date="2014-04" db="EMBL/GenBank/DDBJ databases">
        <authorList>
            <consortium name="DOE Joint Genome Institute"/>
            <person name="Kuo A."/>
            <person name="Martino E."/>
            <person name="Perotto S."/>
            <person name="Kohler A."/>
            <person name="Nagy L.G."/>
            <person name="Floudas D."/>
            <person name="Copeland A."/>
            <person name="Barry K.W."/>
            <person name="Cichocki N."/>
            <person name="Veneault-Fourrey C."/>
            <person name="LaButti K."/>
            <person name="Lindquist E.A."/>
            <person name="Lipzen A."/>
            <person name="Lundell T."/>
            <person name="Morin E."/>
            <person name="Murat C."/>
            <person name="Sun H."/>
            <person name="Tunlid A."/>
            <person name="Henrissat B."/>
            <person name="Grigoriev I.V."/>
            <person name="Hibbett D.S."/>
            <person name="Martin F."/>
            <person name="Nordberg H.P."/>
            <person name="Cantor M.N."/>
            <person name="Hua S.X."/>
        </authorList>
    </citation>
    <scope>NUCLEOTIDE SEQUENCE [LARGE SCALE GENOMIC DNA]</scope>
    <source>
        <strain evidence="2 3">Zn</strain>
    </source>
</reference>
<evidence type="ECO:0000313" key="3">
    <source>
        <dbReference type="Proteomes" id="UP000054321"/>
    </source>
</evidence>
<dbReference type="EMBL" id="KN832884">
    <property type="protein sequence ID" value="KIM96575.1"/>
    <property type="molecule type" value="Genomic_DNA"/>
</dbReference>
<dbReference type="InterPro" id="IPR021858">
    <property type="entry name" value="Fun_TF"/>
</dbReference>
<name>A0A0C3GKB3_OIDMZ</name>
<keyword evidence="3" id="KW-1185">Reference proteome</keyword>
<feature type="region of interest" description="Disordered" evidence="1">
    <location>
        <begin position="53"/>
        <end position="74"/>
    </location>
</feature>
<organism evidence="2 3">
    <name type="scientific">Oidiodendron maius (strain Zn)</name>
    <dbReference type="NCBI Taxonomy" id="913774"/>
    <lineage>
        <taxon>Eukaryota</taxon>
        <taxon>Fungi</taxon>
        <taxon>Dikarya</taxon>
        <taxon>Ascomycota</taxon>
        <taxon>Pezizomycotina</taxon>
        <taxon>Leotiomycetes</taxon>
        <taxon>Leotiomycetes incertae sedis</taxon>
        <taxon>Myxotrichaceae</taxon>
        <taxon>Oidiodendron</taxon>
    </lineage>
</organism>
<feature type="compositionally biased region" description="Polar residues" evidence="1">
    <location>
        <begin position="58"/>
        <end position="74"/>
    </location>
</feature>
<reference evidence="3" key="2">
    <citation type="submission" date="2015-01" db="EMBL/GenBank/DDBJ databases">
        <title>Evolutionary Origins and Diversification of the Mycorrhizal Mutualists.</title>
        <authorList>
            <consortium name="DOE Joint Genome Institute"/>
            <consortium name="Mycorrhizal Genomics Consortium"/>
            <person name="Kohler A."/>
            <person name="Kuo A."/>
            <person name="Nagy L.G."/>
            <person name="Floudas D."/>
            <person name="Copeland A."/>
            <person name="Barry K.W."/>
            <person name="Cichocki N."/>
            <person name="Veneault-Fourrey C."/>
            <person name="LaButti K."/>
            <person name="Lindquist E.A."/>
            <person name="Lipzen A."/>
            <person name="Lundell T."/>
            <person name="Morin E."/>
            <person name="Murat C."/>
            <person name="Riley R."/>
            <person name="Ohm R."/>
            <person name="Sun H."/>
            <person name="Tunlid A."/>
            <person name="Henrissat B."/>
            <person name="Grigoriev I.V."/>
            <person name="Hibbett D.S."/>
            <person name="Martin F."/>
        </authorList>
    </citation>
    <scope>NUCLEOTIDE SEQUENCE [LARGE SCALE GENOMIC DNA]</scope>
    <source>
        <strain evidence="3">Zn</strain>
    </source>
</reference>
<dbReference type="Proteomes" id="UP000054321">
    <property type="component" value="Unassembled WGS sequence"/>
</dbReference>
<dbReference type="Pfam" id="PF11951">
    <property type="entry name" value="Fungal_trans_2"/>
    <property type="match status" value="1"/>
</dbReference>
<protein>
    <recommendedName>
        <fullName evidence="4">Transcription factor domain-containing protein</fullName>
    </recommendedName>
</protein>